<dbReference type="PANTHER" id="PTHR44688:SF16">
    <property type="entry name" value="DNA-BINDING TRANSCRIPTIONAL ACTIVATOR DEVR_DOSR"/>
    <property type="match status" value="1"/>
</dbReference>
<keyword evidence="7" id="KW-1185">Reference proteome</keyword>
<dbReference type="PROSITE" id="PS50043">
    <property type="entry name" value="HTH_LUXR_2"/>
    <property type="match status" value="1"/>
</dbReference>
<feature type="signal peptide" evidence="4">
    <location>
        <begin position="1"/>
        <end position="17"/>
    </location>
</feature>
<proteinExistence type="predicted"/>
<gene>
    <name evidence="6" type="ORF">Prum_097330</name>
</gene>
<keyword evidence="3" id="KW-0804">Transcription</keyword>
<dbReference type="InterPro" id="IPR011990">
    <property type="entry name" value="TPR-like_helical_dom_sf"/>
</dbReference>
<dbReference type="InterPro" id="IPR036388">
    <property type="entry name" value="WH-like_DNA-bd_sf"/>
</dbReference>
<dbReference type="InterPro" id="IPR059106">
    <property type="entry name" value="WHD_MalT"/>
</dbReference>
<dbReference type="GO" id="GO:0006355">
    <property type="term" value="P:regulation of DNA-templated transcription"/>
    <property type="evidence" value="ECO:0007669"/>
    <property type="project" value="InterPro"/>
</dbReference>
<dbReference type="Gene3D" id="1.10.10.10">
    <property type="entry name" value="Winged helix-like DNA-binding domain superfamily/Winged helix DNA-binding domain"/>
    <property type="match status" value="1"/>
</dbReference>
<dbReference type="SMART" id="SM00421">
    <property type="entry name" value="HTH_LUXR"/>
    <property type="match status" value="1"/>
</dbReference>
<comment type="caution">
    <text evidence="6">The sequence shown here is derived from an EMBL/GenBank/DDBJ whole genome shotgun (WGS) entry which is preliminary data.</text>
</comment>
<dbReference type="InterPro" id="IPR016032">
    <property type="entry name" value="Sig_transdc_resp-reg_C-effctor"/>
</dbReference>
<sequence>MVARPRLSRLLSRSAAAAVTLLSAGAGCGKTLAAAGWLAGGADGRCAAWLTLDETDNDPATFWYDVLLALQVADAVPAGSQLGLGAVTRPSVLVLDDVHELREPAALDALGRLVEHRGPALRLVLATRADPAIRLHRLRVSGRLAEIRADALAFDAAEARQLFARHGLRLTTPQLRALLERTQGWAVGLRLAAMSVDPADVGGGIAGFTGDQPPVADYLAAEVLDRHPPEVQEFLLRTSVAERISGALADTLTDGTRGRHTLERLAGDDGLVVALDRRREWYRYHPLLRQMLHHRLSTDNPPLAAEMERRQAIWYGQHGAPVEAVRRASVARDWDLVARLLVDAALPRLLSPEAPALVAAVQPVAEQALRDPSMARLICSAAVRFHRHEYAAMDRDVGDARRRLGSVPADLRVSADVALTVFEAAAARARGRPSDLVGAGAHALALLEHAAAPDFAAAPEYRVIVLNGLGIGHLWCGHRQEANEYLLAAAGEAERLDFELPYVSALSHLAVADAVHGELDTAAERARHAVALAERHPPALPANTSAAYLSLALVHLQRAEWRDAGRAIALAAAASDDESDRSARLAVAAIQMRLLVEEGHTGQALAIGARLREQMLAGDAYTGLLAGWVVAAEAEALVAAGRLPAVLDGPAPGGRAQLCVARARLVAGQSGQAETMARALAGDPAADLETSVEARVLLALIAEHRRHDHAAVEALTEALALAEPEHVRRPFLILRDRLGALLRRQQQLVGGSADFVEDLLAHLVPPDGPAGSPLAEPLTDRELIVLRYLPTLRSNSEIGEDLFVTVNTVKAHLKSLYRKLGVANRRDAVRRGRALGFL</sequence>
<keyword evidence="2" id="KW-0238">DNA-binding</keyword>
<keyword evidence="4" id="KW-0732">Signal</keyword>
<dbReference type="Proteomes" id="UP000482960">
    <property type="component" value="Unassembled WGS sequence"/>
</dbReference>
<dbReference type="Gene3D" id="1.25.40.10">
    <property type="entry name" value="Tetratricopeptide repeat domain"/>
    <property type="match status" value="1"/>
</dbReference>
<keyword evidence="1" id="KW-0805">Transcription regulation</keyword>
<evidence type="ECO:0000256" key="2">
    <source>
        <dbReference type="ARBA" id="ARBA00023125"/>
    </source>
</evidence>
<dbReference type="GO" id="GO:0003677">
    <property type="term" value="F:DNA binding"/>
    <property type="evidence" value="ECO:0007669"/>
    <property type="project" value="UniProtKB-KW"/>
</dbReference>
<dbReference type="SUPFAM" id="SSF48452">
    <property type="entry name" value="TPR-like"/>
    <property type="match status" value="1"/>
</dbReference>
<reference evidence="6 7" key="2">
    <citation type="submission" date="2020-03" db="EMBL/GenBank/DDBJ databases">
        <authorList>
            <person name="Ichikawa N."/>
            <person name="Kimura A."/>
            <person name="Kitahashi Y."/>
            <person name="Uohara A."/>
        </authorList>
    </citation>
    <scope>NUCLEOTIDE SEQUENCE [LARGE SCALE GENOMIC DNA]</scope>
    <source>
        <strain evidence="6 7">NBRC 108638</strain>
    </source>
</reference>
<dbReference type="PANTHER" id="PTHR44688">
    <property type="entry name" value="DNA-BINDING TRANSCRIPTIONAL ACTIVATOR DEVR_DOSR"/>
    <property type="match status" value="1"/>
</dbReference>
<dbReference type="SUPFAM" id="SSF52540">
    <property type="entry name" value="P-loop containing nucleoside triphosphate hydrolases"/>
    <property type="match status" value="1"/>
</dbReference>
<dbReference type="CDD" id="cd06170">
    <property type="entry name" value="LuxR_C_like"/>
    <property type="match status" value="1"/>
</dbReference>
<evidence type="ECO:0000256" key="4">
    <source>
        <dbReference type="SAM" id="SignalP"/>
    </source>
</evidence>
<dbReference type="EMBL" id="BLPG01000002">
    <property type="protein sequence ID" value="GFJ96091.1"/>
    <property type="molecule type" value="Genomic_DNA"/>
</dbReference>
<evidence type="ECO:0000256" key="1">
    <source>
        <dbReference type="ARBA" id="ARBA00023015"/>
    </source>
</evidence>
<dbReference type="AlphaFoldDB" id="A0A6V8LM58"/>
<evidence type="ECO:0000256" key="3">
    <source>
        <dbReference type="ARBA" id="ARBA00023163"/>
    </source>
</evidence>
<reference evidence="6 7" key="1">
    <citation type="submission" date="2020-03" db="EMBL/GenBank/DDBJ databases">
        <title>Whole genome shotgun sequence of Phytohabitans rumicis NBRC 108638.</title>
        <authorList>
            <person name="Komaki H."/>
            <person name="Tamura T."/>
        </authorList>
    </citation>
    <scope>NUCLEOTIDE SEQUENCE [LARGE SCALE GENOMIC DNA]</scope>
    <source>
        <strain evidence="6 7">NBRC 108638</strain>
    </source>
</reference>
<evidence type="ECO:0000313" key="6">
    <source>
        <dbReference type="EMBL" id="GFJ96091.1"/>
    </source>
</evidence>
<evidence type="ECO:0000259" key="5">
    <source>
        <dbReference type="PROSITE" id="PS50043"/>
    </source>
</evidence>
<dbReference type="Pfam" id="PF00196">
    <property type="entry name" value="GerE"/>
    <property type="match status" value="1"/>
</dbReference>
<dbReference type="PROSITE" id="PS51257">
    <property type="entry name" value="PROKAR_LIPOPROTEIN"/>
    <property type="match status" value="1"/>
</dbReference>
<feature type="domain" description="HTH luxR-type" evidence="5">
    <location>
        <begin position="771"/>
        <end position="836"/>
    </location>
</feature>
<dbReference type="InterPro" id="IPR000792">
    <property type="entry name" value="Tscrpt_reg_LuxR_C"/>
</dbReference>
<protein>
    <submittedName>
        <fullName evidence="6">Transcriptional regulator</fullName>
    </submittedName>
</protein>
<dbReference type="SUPFAM" id="SSF46894">
    <property type="entry name" value="C-terminal effector domain of the bipartite response regulators"/>
    <property type="match status" value="1"/>
</dbReference>
<feature type="chain" id="PRO_5039665587" evidence="4">
    <location>
        <begin position="18"/>
        <end position="838"/>
    </location>
</feature>
<name>A0A6V8LM58_9ACTN</name>
<dbReference type="Pfam" id="PF25873">
    <property type="entry name" value="WHD_MalT"/>
    <property type="match status" value="1"/>
</dbReference>
<organism evidence="6 7">
    <name type="scientific">Phytohabitans rumicis</name>
    <dbReference type="NCBI Taxonomy" id="1076125"/>
    <lineage>
        <taxon>Bacteria</taxon>
        <taxon>Bacillati</taxon>
        <taxon>Actinomycetota</taxon>
        <taxon>Actinomycetes</taxon>
        <taxon>Micromonosporales</taxon>
        <taxon>Micromonosporaceae</taxon>
    </lineage>
</organism>
<evidence type="ECO:0000313" key="7">
    <source>
        <dbReference type="Proteomes" id="UP000482960"/>
    </source>
</evidence>
<accession>A0A6V8LM58</accession>
<dbReference type="InterPro" id="IPR027417">
    <property type="entry name" value="P-loop_NTPase"/>
</dbReference>